<protein>
    <submittedName>
        <fullName evidence="1">Membrane-binding protein</fullName>
    </submittedName>
</protein>
<evidence type="ECO:0000313" key="2">
    <source>
        <dbReference type="Proteomes" id="UP000598820"/>
    </source>
</evidence>
<name>A0A927AT36_9BACT</name>
<accession>A0A927AT36</accession>
<organism evidence="1 2">
    <name type="scientific">Spirosoma profusum</name>
    <dbReference type="NCBI Taxonomy" id="2771354"/>
    <lineage>
        <taxon>Bacteria</taxon>
        <taxon>Pseudomonadati</taxon>
        <taxon>Bacteroidota</taxon>
        <taxon>Cytophagia</taxon>
        <taxon>Cytophagales</taxon>
        <taxon>Cytophagaceae</taxon>
        <taxon>Spirosoma</taxon>
    </lineage>
</organism>
<reference evidence="1" key="1">
    <citation type="submission" date="2020-09" db="EMBL/GenBank/DDBJ databases">
        <authorList>
            <person name="Kim M.K."/>
        </authorList>
    </citation>
    <scope>NUCLEOTIDE SEQUENCE</scope>
    <source>
        <strain evidence="1">BT702</strain>
    </source>
</reference>
<proteinExistence type="predicted"/>
<dbReference type="AlphaFoldDB" id="A0A927AT36"/>
<dbReference type="Proteomes" id="UP000598820">
    <property type="component" value="Unassembled WGS sequence"/>
</dbReference>
<comment type="caution">
    <text evidence="1">The sequence shown here is derived from an EMBL/GenBank/DDBJ whole genome shotgun (WGS) entry which is preliminary data.</text>
</comment>
<evidence type="ECO:0000313" key="1">
    <source>
        <dbReference type="EMBL" id="MBD2702495.1"/>
    </source>
</evidence>
<keyword evidence="2" id="KW-1185">Reference proteome</keyword>
<sequence length="200" mass="23054">MANQEPFHSKLFWMVGLLLMLCQCQQQTTERSTIPSVFANANQAGWQRSEGLLWLNNSPFNGWQFALSTSGDTTFVGAFYEGKAEGQHRSWHVNRKLKEVRQYKNGWQEGKQRGWFESGKPAFTYHFRSDMYEGNRKEWLASGQLVFDGNYHLGQEEGSQRQWFADGSLKMNYVVRSGRTYGFTGVKNCVNVWDSITVGH</sequence>
<dbReference type="Gene3D" id="3.90.930.1">
    <property type="match status" value="1"/>
</dbReference>
<dbReference type="SUPFAM" id="SSF82185">
    <property type="entry name" value="Histone H3 K4-specific methyltransferase SET7/9 N-terminal domain"/>
    <property type="match status" value="1"/>
</dbReference>
<gene>
    <name evidence="1" type="ORF">IC229_17740</name>
</gene>
<dbReference type="EMBL" id="JACWZY010000015">
    <property type="protein sequence ID" value="MBD2702495.1"/>
    <property type="molecule type" value="Genomic_DNA"/>
</dbReference>